<dbReference type="GO" id="GO:0050525">
    <property type="term" value="F:cutinase activity"/>
    <property type="evidence" value="ECO:0007669"/>
    <property type="project" value="UniProtKB-UniRule"/>
</dbReference>
<evidence type="ECO:0000256" key="8">
    <source>
        <dbReference type="ARBA" id="ARBA00023157"/>
    </source>
</evidence>
<keyword evidence="5 12" id="KW-0964">Secreted</keyword>
<keyword evidence="4 12" id="KW-0719">Serine esterase</keyword>
<evidence type="ECO:0000256" key="1">
    <source>
        <dbReference type="ARBA" id="ARBA00004613"/>
    </source>
</evidence>
<dbReference type="AlphaFoldDB" id="A0A6G1GFS8"/>
<dbReference type="InterPro" id="IPR011150">
    <property type="entry name" value="Cutinase_monf"/>
</dbReference>
<comment type="function">
    <text evidence="12">Catalyzes the hydrolysis of complex carboxylic polyesters found in the cell wall of plants. Degrades cutin, a macromolecule that forms the structure of the plant cuticle.</text>
</comment>
<reference evidence="15" key="3">
    <citation type="submission" date="2025-04" db="UniProtKB">
        <authorList>
            <consortium name="RefSeq"/>
        </authorList>
    </citation>
    <scope>IDENTIFICATION</scope>
    <source>
        <strain evidence="15">CBS 781.70</strain>
    </source>
</reference>
<dbReference type="Proteomes" id="UP000504638">
    <property type="component" value="Unplaced"/>
</dbReference>
<keyword evidence="7 12" id="KW-0378">Hydrolase</keyword>
<dbReference type="PRINTS" id="PR00129">
    <property type="entry name" value="CUTINASE"/>
</dbReference>
<name>A0A6G1GFS8_9PEZI</name>
<dbReference type="Pfam" id="PF01083">
    <property type="entry name" value="Cutinase"/>
    <property type="match status" value="1"/>
</dbReference>
<feature type="active site" evidence="10">
    <location>
        <position position="112"/>
    </location>
</feature>
<evidence type="ECO:0000256" key="10">
    <source>
        <dbReference type="PIRSR" id="PIRSR611150-1"/>
    </source>
</evidence>
<dbReference type="EC" id="3.1.1.74" evidence="3 12"/>
<reference evidence="13 15" key="1">
    <citation type="submission" date="2020-01" db="EMBL/GenBank/DDBJ databases">
        <authorList>
            <consortium name="DOE Joint Genome Institute"/>
            <person name="Haridas S."/>
            <person name="Albert R."/>
            <person name="Binder M."/>
            <person name="Bloem J."/>
            <person name="Labutti K."/>
            <person name="Salamov A."/>
            <person name="Andreopoulos B."/>
            <person name="Baker S.E."/>
            <person name="Barry K."/>
            <person name="Bills G."/>
            <person name="Bluhm B.H."/>
            <person name="Cannon C."/>
            <person name="Castanera R."/>
            <person name="Culley D.E."/>
            <person name="Daum C."/>
            <person name="Ezra D."/>
            <person name="Gonzalez J.B."/>
            <person name="Henrissat B."/>
            <person name="Kuo A."/>
            <person name="Liang C."/>
            <person name="Lipzen A."/>
            <person name="Lutzoni F."/>
            <person name="Magnuson J."/>
            <person name="Mondo S."/>
            <person name="Nolan M."/>
            <person name="Ohm R."/>
            <person name="Pangilinan J."/>
            <person name="Park H.-J."/>
            <person name="Ramirez L."/>
            <person name="Alfaro M."/>
            <person name="Sun H."/>
            <person name="Tritt A."/>
            <person name="Yoshinaga Y."/>
            <person name="Zwiers L.-H."/>
            <person name="Turgeon B.G."/>
            <person name="Goodwin S.B."/>
            <person name="Spatafora J.W."/>
            <person name="Crous P.W."/>
            <person name="Grigoriev I.V."/>
        </authorList>
    </citation>
    <scope>NUCLEOTIDE SEQUENCE</scope>
    <source>
        <strain evidence="13 15">CBS 781.70</strain>
    </source>
</reference>
<evidence type="ECO:0000256" key="7">
    <source>
        <dbReference type="ARBA" id="ARBA00022801"/>
    </source>
</evidence>
<comment type="subcellular location">
    <subcellularLocation>
        <location evidence="1 12">Secreted</location>
    </subcellularLocation>
</comment>
<reference evidence="15" key="2">
    <citation type="submission" date="2020-04" db="EMBL/GenBank/DDBJ databases">
        <authorList>
            <consortium name="NCBI Genome Project"/>
        </authorList>
    </citation>
    <scope>NUCLEOTIDE SEQUENCE</scope>
    <source>
        <strain evidence="15">CBS 781.70</strain>
    </source>
</reference>
<evidence type="ECO:0000256" key="3">
    <source>
        <dbReference type="ARBA" id="ARBA00013095"/>
    </source>
</evidence>
<dbReference type="OrthoDB" id="3225429at2759"/>
<feature type="non-terminal residue" evidence="13">
    <location>
        <position position="1"/>
    </location>
</feature>
<dbReference type="InterPro" id="IPR029058">
    <property type="entry name" value="AB_hydrolase_fold"/>
</dbReference>
<dbReference type="InterPro" id="IPR043580">
    <property type="entry name" value="CUTINASE_1"/>
</dbReference>
<keyword evidence="6" id="KW-0732">Signal</keyword>
<dbReference type="InterPro" id="IPR000675">
    <property type="entry name" value="Cutinase/axe"/>
</dbReference>
<evidence type="ECO:0000256" key="2">
    <source>
        <dbReference type="ARBA" id="ARBA00007534"/>
    </source>
</evidence>
<evidence type="ECO:0000256" key="5">
    <source>
        <dbReference type="ARBA" id="ARBA00022525"/>
    </source>
</evidence>
<keyword evidence="8 11" id="KW-1015">Disulfide bond</keyword>
<dbReference type="GO" id="GO:0005576">
    <property type="term" value="C:extracellular region"/>
    <property type="evidence" value="ECO:0007669"/>
    <property type="project" value="UniProtKB-SubCell"/>
</dbReference>
<dbReference type="EMBL" id="ML975150">
    <property type="protein sequence ID" value="KAF1816710.1"/>
    <property type="molecule type" value="Genomic_DNA"/>
</dbReference>
<comment type="catalytic activity">
    <reaction evidence="9 12">
        <text>cutin + H2O = cutin monomers.</text>
        <dbReference type="EC" id="3.1.1.74"/>
    </reaction>
</comment>
<dbReference type="Gene3D" id="3.40.50.1820">
    <property type="entry name" value="alpha/beta hydrolase"/>
    <property type="match status" value="1"/>
</dbReference>
<dbReference type="SMART" id="SM01110">
    <property type="entry name" value="Cutinase"/>
    <property type="match status" value="1"/>
</dbReference>
<keyword evidence="14" id="KW-1185">Reference proteome</keyword>
<organism evidence="13">
    <name type="scientific">Eremomyces bilateralis CBS 781.70</name>
    <dbReference type="NCBI Taxonomy" id="1392243"/>
    <lineage>
        <taxon>Eukaryota</taxon>
        <taxon>Fungi</taxon>
        <taxon>Dikarya</taxon>
        <taxon>Ascomycota</taxon>
        <taxon>Pezizomycotina</taxon>
        <taxon>Dothideomycetes</taxon>
        <taxon>Dothideomycetes incertae sedis</taxon>
        <taxon>Eremomycetales</taxon>
        <taxon>Eremomycetaceae</taxon>
        <taxon>Eremomyces</taxon>
    </lineage>
</organism>
<evidence type="ECO:0000313" key="15">
    <source>
        <dbReference type="RefSeq" id="XP_033538341.1"/>
    </source>
</evidence>
<evidence type="ECO:0000256" key="4">
    <source>
        <dbReference type="ARBA" id="ARBA00022487"/>
    </source>
</evidence>
<feature type="active site" description="Proton donor/acceptor" evidence="10">
    <location>
        <position position="125"/>
    </location>
</feature>
<proteinExistence type="inferred from homology"/>
<dbReference type="PANTHER" id="PTHR48250:SF3">
    <property type="entry name" value="CUTINASE 1-RELATED"/>
    <property type="match status" value="1"/>
</dbReference>
<dbReference type="PANTHER" id="PTHR48250">
    <property type="entry name" value="CUTINASE 2-RELATED"/>
    <property type="match status" value="1"/>
</dbReference>
<gene>
    <name evidence="13 15" type="ORF">P152DRAFT_389669</name>
</gene>
<accession>A0A6G1GFS8</accession>
<evidence type="ECO:0000313" key="14">
    <source>
        <dbReference type="Proteomes" id="UP000504638"/>
    </source>
</evidence>
<comment type="similarity">
    <text evidence="2 12">Belongs to the cutinase family.</text>
</comment>
<sequence>GALNVACQGVGGGYRAELASNTLPAGTDADAIQEGIDMFKLAAKNCPDSKIVFGGYSQGSAVMLNAVPKLDAAILKLVVGGVFYGYTKNEQKDGQLPGFPSENLEVFCREDDGICDGNLVVTAGHFAYTSDGSIQEGAQFLVNRFAAAGSATN</sequence>
<evidence type="ECO:0000313" key="13">
    <source>
        <dbReference type="EMBL" id="KAF1816710.1"/>
    </source>
</evidence>
<protein>
    <recommendedName>
        <fullName evidence="3 12">Cutinase</fullName>
        <ecNumber evidence="3 12">3.1.1.74</ecNumber>
    </recommendedName>
</protein>
<dbReference type="PROSITE" id="PS00155">
    <property type="entry name" value="CUTINASE_1"/>
    <property type="match status" value="1"/>
</dbReference>
<dbReference type="SUPFAM" id="SSF53474">
    <property type="entry name" value="alpha/beta-Hydrolases"/>
    <property type="match status" value="1"/>
</dbReference>
<evidence type="ECO:0000256" key="6">
    <source>
        <dbReference type="ARBA" id="ARBA00022729"/>
    </source>
</evidence>
<dbReference type="GO" id="GO:0016052">
    <property type="term" value="P:carbohydrate catabolic process"/>
    <property type="evidence" value="ECO:0007669"/>
    <property type="project" value="TreeGrafter"/>
</dbReference>
<dbReference type="GeneID" id="54416567"/>
<evidence type="ECO:0000256" key="9">
    <source>
        <dbReference type="ARBA" id="ARBA00034045"/>
    </source>
</evidence>
<evidence type="ECO:0000256" key="12">
    <source>
        <dbReference type="RuleBase" id="RU361263"/>
    </source>
</evidence>
<dbReference type="RefSeq" id="XP_033538341.1">
    <property type="nucleotide sequence ID" value="XM_033675997.1"/>
</dbReference>
<feature type="disulfide bond" evidence="11">
    <location>
        <begin position="108"/>
        <end position="115"/>
    </location>
</feature>
<feature type="active site" description="Nucleophile" evidence="10">
    <location>
        <position position="57"/>
    </location>
</feature>
<evidence type="ECO:0000256" key="11">
    <source>
        <dbReference type="PIRSR" id="PIRSR611150-2"/>
    </source>
</evidence>